<protein>
    <submittedName>
        <fullName evidence="1">Uncharacterized protein</fullName>
    </submittedName>
</protein>
<keyword evidence="2" id="KW-1185">Reference proteome</keyword>
<name>A0A5B7EU68_PORTR</name>
<evidence type="ECO:0000313" key="1">
    <source>
        <dbReference type="EMBL" id="MPC38460.1"/>
    </source>
</evidence>
<accession>A0A5B7EU68</accession>
<gene>
    <name evidence="1" type="ORF">E2C01_031967</name>
</gene>
<evidence type="ECO:0000313" key="2">
    <source>
        <dbReference type="Proteomes" id="UP000324222"/>
    </source>
</evidence>
<proteinExistence type="predicted"/>
<sequence>MGSGCRVELLKAGQVVGQEVLVLPPLLQGCRRHPGPHPDSPAALVVEGSMEGGAQRINNLRPDPTANISSTAESVAAALYVALGPLVEHSGWRHLVSFCHSCISFYSLTSTT</sequence>
<dbReference type="EMBL" id="VSRR010004071">
    <property type="protein sequence ID" value="MPC38460.1"/>
    <property type="molecule type" value="Genomic_DNA"/>
</dbReference>
<dbReference type="Proteomes" id="UP000324222">
    <property type="component" value="Unassembled WGS sequence"/>
</dbReference>
<organism evidence="1 2">
    <name type="scientific">Portunus trituberculatus</name>
    <name type="common">Swimming crab</name>
    <name type="synonym">Neptunus trituberculatus</name>
    <dbReference type="NCBI Taxonomy" id="210409"/>
    <lineage>
        <taxon>Eukaryota</taxon>
        <taxon>Metazoa</taxon>
        <taxon>Ecdysozoa</taxon>
        <taxon>Arthropoda</taxon>
        <taxon>Crustacea</taxon>
        <taxon>Multicrustacea</taxon>
        <taxon>Malacostraca</taxon>
        <taxon>Eumalacostraca</taxon>
        <taxon>Eucarida</taxon>
        <taxon>Decapoda</taxon>
        <taxon>Pleocyemata</taxon>
        <taxon>Brachyura</taxon>
        <taxon>Eubrachyura</taxon>
        <taxon>Portunoidea</taxon>
        <taxon>Portunidae</taxon>
        <taxon>Portuninae</taxon>
        <taxon>Portunus</taxon>
    </lineage>
</organism>
<dbReference type="AlphaFoldDB" id="A0A5B7EU68"/>
<comment type="caution">
    <text evidence="1">The sequence shown here is derived from an EMBL/GenBank/DDBJ whole genome shotgun (WGS) entry which is preliminary data.</text>
</comment>
<dbReference type="PROSITE" id="PS51257">
    <property type="entry name" value="PROKAR_LIPOPROTEIN"/>
    <property type="match status" value="1"/>
</dbReference>
<reference evidence="1 2" key="1">
    <citation type="submission" date="2019-05" db="EMBL/GenBank/DDBJ databases">
        <title>Another draft genome of Portunus trituberculatus and its Hox gene families provides insights of decapod evolution.</title>
        <authorList>
            <person name="Jeong J.-H."/>
            <person name="Song I."/>
            <person name="Kim S."/>
            <person name="Choi T."/>
            <person name="Kim D."/>
            <person name="Ryu S."/>
            <person name="Kim W."/>
        </authorList>
    </citation>
    <scope>NUCLEOTIDE SEQUENCE [LARGE SCALE GENOMIC DNA]</scope>
    <source>
        <tissue evidence="1">Muscle</tissue>
    </source>
</reference>